<evidence type="ECO:0000259" key="24">
    <source>
        <dbReference type="SMART" id="SM00483"/>
    </source>
</evidence>
<dbReference type="PANTHER" id="PTHR36928">
    <property type="entry name" value="PHOSPHATASE YCDX-RELATED"/>
    <property type="match status" value="1"/>
</dbReference>
<keyword evidence="9" id="KW-0548">Nucleotidyltransferase</keyword>
<dbReference type="SMART" id="SM00481">
    <property type="entry name" value="POLIIIAc"/>
    <property type="match status" value="1"/>
</dbReference>
<dbReference type="InterPro" id="IPR004013">
    <property type="entry name" value="PHP_dom"/>
</dbReference>
<dbReference type="InterPro" id="IPR029398">
    <property type="entry name" value="PolB_thumb"/>
</dbReference>
<keyword evidence="25" id="KW-0540">Nuclease</keyword>
<dbReference type="PIRSF" id="PIRSF005047">
    <property type="entry name" value="UCP005047_YshC"/>
    <property type="match status" value="1"/>
</dbReference>
<dbReference type="InterPro" id="IPR027421">
    <property type="entry name" value="DNA_pol_lamdba_lyase_dom_sf"/>
</dbReference>
<keyword evidence="25" id="KW-0269">Exonuclease</keyword>
<evidence type="ECO:0000256" key="6">
    <source>
        <dbReference type="ARBA" id="ARBA00022481"/>
    </source>
</evidence>
<dbReference type="InterPro" id="IPR047967">
    <property type="entry name" value="PolX_PHP"/>
</dbReference>
<reference evidence="25" key="1">
    <citation type="submission" date="2023-07" db="EMBL/GenBank/DDBJ databases">
        <authorList>
            <person name="Pelsma A.J. K."/>
        </authorList>
    </citation>
    <scope>NUCLEOTIDE SEQUENCE</scope>
</reference>
<dbReference type="SMART" id="SM00278">
    <property type="entry name" value="HhH1"/>
    <property type="match status" value="3"/>
</dbReference>
<evidence type="ECO:0000256" key="3">
    <source>
        <dbReference type="ARBA" id="ARBA00012417"/>
    </source>
</evidence>
<dbReference type="InterPro" id="IPR010996">
    <property type="entry name" value="HHH_MUS81"/>
</dbReference>
<evidence type="ECO:0000313" key="25">
    <source>
        <dbReference type="EMBL" id="CAJ0873783.1"/>
    </source>
</evidence>
<comment type="subcellular location">
    <subcellularLocation>
        <location evidence="2">Cytoplasm</location>
    </subcellularLocation>
</comment>
<dbReference type="Pfam" id="PF02811">
    <property type="entry name" value="PHP"/>
    <property type="match status" value="1"/>
</dbReference>
<dbReference type="Gene3D" id="1.10.150.20">
    <property type="entry name" value="5' to 3' exonuclease, C-terminal subdomain"/>
    <property type="match status" value="1"/>
</dbReference>
<dbReference type="SUPFAM" id="SSF81301">
    <property type="entry name" value="Nucleotidyltransferase"/>
    <property type="match status" value="1"/>
</dbReference>
<dbReference type="GO" id="GO:0004527">
    <property type="term" value="F:exonuclease activity"/>
    <property type="evidence" value="ECO:0007669"/>
    <property type="project" value="UniProtKB-KW"/>
</dbReference>
<evidence type="ECO:0000256" key="20">
    <source>
        <dbReference type="ARBA" id="ARBA00045548"/>
    </source>
</evidence>
<dbReference type="SUPFAM" id="SSF47802">
    <property type="entry name" value="DNA polymerase beta, N-terminal domain-like"/>
    <property type="match status" value="1"/>
</dbReference>
<evidence type="ECO:0000256" key="19">
    <source>
        <dbReference type="ARBA" id="ARBA00044678"/>
    </source>
</evidence>
<dbReference type="EC" id="4.2.99.18" evidence="4"/>
<dbReference type="SUPFAM" id="SSF89550">
    <property type="entry name" value="PHP domain-like"/>
    <property type="match status" value="1"/>
</dbReference>
<dbReference type="Pfam" id="PF14791">
    <property type="entry name" value="DNA_pol_B_thumb"/>
    <property type="match status" value="1"/>
</dbReference>
<dbReference type="FunFam" id="3.20.20.140:FF:000047">
    <property type="entry name" value="PHP domain-containing protein"/>
    <property type="match status" value="1"/>
</dbReference>
<evidence type="ECO:0000256" key="5">
    <source>
        <dbReference type="ARBA" id="ARBA00020020"/>
    </source>
</evidence>
<evidence type="ECO:0000256" key="18">
    <source>
        <dbReference type="ARBA" id="ARBA00044632"/>
    </source>
</evidence>
<dbReference type="EC" id="2.7.7.7" evidence="3"/>
<dbReference type="InterPro" id="IPR050243">
    <property type="entry name" value="PHP_phosphatase"/>
</dbReference>
<dbReference type="GO" id="GO:0003887">
    <property type="term" value="F:DNA-directed DNA polymerase activity"/>
    <property type="evidence" value="ECO:0007669"/>
    <property type="project" value="UniProtKB-KW"/>
</dbReference>
<keyword evidence="15" id="KW-0234">DNA repair</keyword>
<dbReference type="InterPro" id="IPR002054">
    <property type="entry name" value="DNA-dir_DNA_pol_X"/>
</dbReference>
<evidence type="ECO:0000256" key="21">
    <source>
        <dbReference type="ARBA" id="ARBA00049244"/>
    </source>
</evidence>
<organism evidence="25">
    <name type="scientific">freshwater sediment metagenome</name>
    <dbReference type="NCBI Taxonomy" id="556182"/>
    <lineage>
        <taxon>unclassified sequences</taxon>
        <taxon>metagenomes</taxon>
        <taxon>ecological metagenomes</taxon>
    </lineage>
</organism>
<keyword evidence="11" id="KW-0227">DNA damage</keyword>
<evidence type="ECO:0000259" key="22">
    <source>
        <dbReference type="SMART" id="SM00278"/>
    </source>
</evidence>
<name>A0AA48M239_9ZZZZ</name>
<dbReference type="InterPro" id="IPR022311">
    <property type="entry name" value="PolX-like"/>
</dbReference>
<evidence type="ECO:0000256" key="8">
    <source>
        <dbReference type="ARBA" id="ARBA00022679"/>
    </source>
</evidence>
<evidence type="ECO:0000256" key="10">
    <source>
        <dbReference type="ARBA" id="ARBA00022705"/>
    </source>
</evidence>
<dbReference type="GO" id="GO:0003677">
    <property type="term" value="F:DNA binding"/>
    <property type="evidence" value="ECO:0007669"/>
    <property type="project" value="InterPro"/>
</dbReference>
<dbReference type="InterPro" id="IPR037160">
    <property type="entry name" value="DNA_Pol_thumb_sf"/>
</dbReference>
<evidence type="ECO:0000256" key="14">
    <source>
        <dbReference type="ARBA" id="ARBA00023053"/>
    </source>
</evidence>
<evidence type="ECO:0000256" key="11">
    <source>
        <dbReference type="ARBA" id="ARBA00022763"/>
    </source>
</evidence>
<dbReference type="InterPro" id="IPR002008">
    <property type="entry name" value="DNA_pol_X_beta-like"/>
</dbReference>
<dbReference type="EMBL" id="OY288114">
    <property type="protein sequence ID" value="CAJ0873783.1"/>
    <property type="molecule type" value="Genomic_DNA"/>
</dbReference>
<evidence type="ECO:0000256" key="15">
    <source>
        <dbReference type="ARBA" id="ARBA00023204"/>
    </source>
</evidence>
<dbReference type="InterPro" id="IPR010994">
    <property type="entry name" value="RuvA_2-like"/>
</dbReference>
<keyword evidence="12" id="KW-0832">Ubl conjugation</keyword>
<evidence type="ECO:0000256" key="2">
    <source>
        <dbReference type="ARBA" id="ARBA00004496"/>
    </source>
</evidence>
<dbReference type="Pfam" id="PF14520">
    <property type="entry name" value="HHH_5"/>
    <property type="match status" value="1"/>
</dbReference>
<evidence type="ECO:0000256" key="12">
    <source>
        <dbReference type="ARBA" id="ARBA00022843"/>
    </source>
</evidence>
<comment type="cofactor">
    <cofactor evidence="1">
        <name>Mg(2+)</name>
        <dbReference type="ChEBI" id="CHEBI:18420"/>
    </cofactor>
</comment>
<comment type="catalytic activity">
    <reaction evidence="21">
        <text>DNA(n) + a 2'-deoxyribonucleoside 5'-triphosphate = DNA(n+1) + diphosphate</text>
        <dbReference type="Rhea" id="RHEA:22508"/>
        <dbReference type="Rhea" id="RHEA-COMP:17339"/>
        <dbReference type="Rhea" id="RHEA-COMP:17340"/>
        <dbReference type="ChEBI" id="CHEBI:33019"/>
        <dbReference type="ChEBI" id="CHEBI:61560"/>
        <dbReference type="ChEBI" id="CHEBI:173112"/>
        <dbReference type="EC" id="2.7.7.7"/>
    </reaction>
</comment>
<evidence type="ECO:0000256" key="1">
    <source>
        <dbReference type="ARBA" id="ARBA00001946"/>
    </source>
</evidence>
<sequence>MPVQNAEIAAMFDQAAELLEIKGDNPFRIRAYRRAARTIETLPTSAAAMLASGEELSELPGVGEDLAGKIAEIIKKGKFTLLEQLKRETPGGLAKLLEIPGMGPKRVKLLFDELGVRSLDDLRRAAKAGRLQELRGFGTKMEQSILDALAKPKTATGRFKLPVAEAEAKALLDWLARGKLCKRLVAAGSFRRRQETVGDLDILATAEAGAAVGDRLAAYENTAQVLAHGRTRATVRLRSGLQVDLRVVADESYGAALMYFTGSKAHNIALRNRANARGWKLNEYGLFDGDRRIAGASEHEIYKKLRLAFVPPELREDRGEVVLAEKKALPKLVSLSDIRGDLHVHSKWTDGVASIEEMAEAAQARGYHYVALTDHSRRVTVAHGLTPERLVRQIGEIDDLNAKLRGFTILKGVEVDILADGGLDLPDKILERLDIVVASVHYKFNLPRDAQTERVIRAMENPHVSIIGHPTGLLIGERDAYDIDMERLLRAARARGCAMEINAAPDRLDLNDVHAHIAKSIGVKVAISTDAHSVFGLDCMRFGVDQARRGWLERDDVINTRPLSTLMEMLQRRSRPGRRSKPRSGGNGS</sequence>
<dbReference type="GO" id="GO:0005829">
    <property type="term" value="C:cytosol"/>
    <property type="evidence" value="ECO:0007669"/>
    <property type="project" value="TreeGrafter"/>
</dbReference>
<protein>
    <recommendedName>
        <fullName evidence="5">DNA polymerase beta</fullName>
        <ecNumber evidence="3">2.7.7.7</ecNumber>
        <ecNumber evidence="4">4.2.99.18</ecNumber>
    </recommendedName>
    <alternativeName>
        <fullName evidence="16">5'-deoxyribose-phosphate lyase</fullName>
    </alternativeName>
    <alternativeName>
        <fullName evidence="17">AP lyase</fullName>
    </alternativeName>
</protein>
<keyword evidence="13" id="KW-0239">DNA-directed DNA polymerase</keyword>
<feature type="domain" description="Helix-hairpin-helix DNA-binding motif class 1" evidence="22">
    <location>
        <begin position="54"/>
        <end position="73"/>
    </location>
</feature>
<keyword evidence="7" id="KW-0237">DNA synthesis</keyword>
<feature type="domain" description="Helix-hairpin-helix DNA-binding motif class 1" evidence="22">
    <location>
        <begin position="129"/>
        <end position="148"/>
    </location>
</feature>
<keyword evidence="25" id="KW-0378">Hydrolase</keyword>
<dbReference type="GO" id="GO:0006281">
    <property type="term" value="P:DNA repair"/>
    <property type="evidence" value="ECO:0007669"/>
    <property type="project" value="UniProtKB-KW"/>
</dbReference>
<dbReference type="GO" id="GO:0042578">
    <property type="term" value="F:phosphoric ester hydrolase activity"/>
    <property type="evidence" value="ECO:0007669"/>
    <property type="project" value="TreeGrafter"/>
</dbReference>
<dbReference type="SUPFAM" id="SSF47781">
    <property type="entry name" value="RuvA domain 2-like"/>
    <property type="match status" value="1"/>
</dbReference>
<dbReference type="PRINTS" id="PR00870">
    <property type="entry name" value="DNAPOLXBETA"/>
</dbReference>
<comment type="catalytic activity">
    <reaction evidence="18">
        <text>2'-deoxyribonucleotide-(2'-deoxyribose 5'-phosphate)-2'-deoxyribonucleotide-DNA = a 3'-end 2'-deoxyribonucleotide-(2,3-dehydro-2,3-deoxyribose 5'-phosphate)-DNA + a 5'-end 5'-phospho-2'-deoxyribonucleoside-DNA + H(+)</text>
        <dbReference type="Rhea" id="RHEA:66592"/>
        <dbReference type="Rhea" id="RHEA-COMP:13180"/>
        <dbReference type="Rhea" id="RHEA-COMP:16897"/>
        <dbReference type="Rhea" id="RHEA-COMP:17067"/>
        <dbReference type="ChEBI" id="CHEBI:15378"/>
        <dbReference type="ChEBI" id="CHEBI:136412"/>
        <dbReference type="ChEBI" id="CHEBI:157695"/>
        <dbReference type="ChEBI" id="CHEBI:167181"/>
        <dbReference type="EC" id="4.2.99.18"/>
    </reaction>
</comment>
<feature type="domain" description="DNA-directed DNA polymerase X" evidence="24">
    <location>
        <begin position="3"/>
        <end position="316"/>
    </location>
</feature>
<keyword evidence="14" id="KW-0915">Sodium</keyword>
<keyword evidence="6" id="KW-0488">Methylation</keyword>
<keyword evidence="10" id="KW-0235">DNA replication</keyword>
<dbReference type="CDD" id="cd00141">
    <property type="entry name" value="NT_POLXc"/>
    <property type="match status" value="1"/>
</dbReference>
<comment type="function">
    <text evidence="20">Repair polymerase that plays a key role in base-excision repair. During this process, the damaged base is excised by specific DNA glycosylases, the DNA backbone is nicked at the abasic site by an apurinic/apyrimidic (AP) endonuclease, and POLB removes 5'-deoxyribose-phosphate from the preincised AP site acting as a 5'-deoxyribose-phosphate lyase (5'-dRP lyase); through its DNA polymerase activity, it adds one nucleotide to the 3' end of the arising single-nucleotide gap. Conducts 'gap-filling' DNA synthesis in a stepwise distributive fashion rather than in a processive fashion as for other DNA polymerases. It is also able to cleave sugar-phosphate bonds 3' to an intact AP site, acting as an AP lyase.</text>
</comment>
<dbReference type="GO" id="GO:0140078">
    <property type="term" value="F:class I DNA-(apurinic or apyrimidinic site) endonuclease activity"/>
    <property type="evidence" value="ECO:0007669"/>
    <property type="project" value="UniProtKB-EC"/>
</dbReference>
<keyword evidence="8" id="KW-0808">Transferase</keyword>
<dbReference type="GO" id="GO:0008270">
    <property type="term" value="F:zinc ion binding"/>
    <property type="evidence" value="ECO:0007669"/>
    <property type="project" value="TreeGrafter"/>
</dbReference>
<comment type="catalytic activity">
    <reaction evidence="19">
        <text>a 5'-end 2'-deoxyribose-2'-deoxyribonucleotide-DNA = (2E,4S)-4-hydroxypenten-2-al-5-phosphate + a 5'-end 5'-phospho-2'-deoxyribonucleoside-DNA + H(+)</text>
        <dbReference type="Rhea" id="RHEA:76255"/>
        <dbReference type="Rhea" id="RHEA-COMP:13180"/>
        <dbReference type="Rhea" id="RHEA-COMP:18657"/>
        <dbReference type="ChEBI" id="CHEBI:15378"/>
        <dbReference type="ChEBI" id="CHEBI:136412"/>
        <dbReference type="ChEBI" id="CHEBI:195194"/>
        <dbReference type="ChEBI" id="CHEBI:195195"/>
    </reaction>
</comment>
<dbReference type="Gene3D" id="3.30.210.10">
    <property type="entry name" value="DNA polymerase, thumb domain"/>
    <property type="match status" value="1"/>
</dbReference>
<dbReference type="NCBIfam" id="NF006375">
    <property type="entry name" value="PRK08609.1"/>
    <property type="match status" value="1"/>
</dbReference>
<gene>
    <name evidence="25" type="primary">polX</name>
    <name evidence="25" type="ORF">AMST5_02540</name>
</gene>
<dbReference type="InterPro" id="IPR016195">
    <property type="entry name" value="Pol/histidinol_Pase-like"/>
</dbReference>
<proteinExistence type="predicted"/>
<evidence type="ECO:0000256" key="17">
    <source>
        <dbReference type="ARBA" id="ARBA00035726"/>
    </source>
</evidence>
<dbReference type="PANTHER" id="PTHR36928:SF1">
    <property type="entry name" value="PHOSPHATASE YCDX-RELATED"/>
    <property type="match status" value="1"/>
</dbReference>
<dbReference type="InterPro" id="IPR003583">
    <property type="entry name" value="Hlx-hairpin-Hlx_DNA-bd_motif"/>
</dbReference>
<evidence type="ECO:0000256" key="4">
    <source>
        <dbReference type="ARBA" id="ARBA00012720"/>
    </source>
</evidence>
<evidence type="ECO:0000256" key="7">
    <source>
        <dbReference type="ARBA" id="ARBA00022634"/>
    </source>
</evidence>
<dbReference type="Pfam" id="PF14716">
    <property type="entry name" value="HHH_8"/>
    <property type="match status" value="1"/>
</dbReference>
<dbReference type="InterPro" id="IPR003141">
    <property type="entry name" value="Pol/His_phosphatase_N"/>
</dbReference>
<evidence type="ECO:0000256" key="9">
    <source>
        <dbReference type="ARBA" id="ARBA00022695"/>
    </source>
</evidence>
<dbReference type="InterPro" id="IPR043519">
    <property type="entry name" value="NT_sf"/>
</dbReference>
<dbReference type="CDD" id="cd07436">
    <property type="entry name" value="PHP_PolX"/>
    <property type="match status" value="1"/>
</dbReference>
<feature type="domain" description="Polymerase/histidinol phosphatase N-terminal" evidence="23">
    <location>
        <begin position="340"/>
        <end position="419"/>
    </location>
</feature>
<accession>A0AA48M239</accession>
<dbReference type="Gene3D" id="3.30.460.10">
    <property type="entry name" value="Beta Polymerase, domain 2"/>
    <property type="match status" value="1"/>
</dbReference>
<evidence type="ECO:0000259" key="23">
    <source>
        <dbReference type="SMART" id="SM00481"/>
    </source>
</evidence>
<dbReference type="Gene3D" id="1.10.150.110">
    <property type="entry name" value="DNA polymerase beta, N-terminal domain-like"/>
    <property type="match status" value="1"/>
</dbReference>
<dbReference type="Gene3D" id="3.20.20.140">
    <property type="entry name" value="Metal-dependent hydrolases"/>
    <property type="match status" value="1"/>
</dbReference>
<evidence type="ECO:0000256" key="16">
    <source>
        <dbReference type="ARBA" id="ARBA00035717"/>
    </source>
</evidence>
<evidence type="ECO:0000256" key="13">
    <source>
        <dbReference type="ARBA" id="ARBA00022932"/>
    </source>
</evidence>
<feature type="domain" description="Helix-hairpin-helix DNA-binding motif class 1" evidence="22">
    <location>
        <begin position="94"/>
        <end position="113"/>
    </location>
</feature>
<dbReference type="AlphaFoldDB" id="A0AA48M239"/>
<dbReference type="SMART" id="SM00483">
    <property type="entry name" value="POLXc"/>
    <property type="match status" value="1"/>
</dbReference>